<gene>
    <name evidence="8" type="ORF">CCC_01916</name>
</gene>
<name>A0A0C2UG46_PARME</name>
<dbReference type="InterPro" id="IPR033480">
    <property type="entry name" value="sCache_2"/>
</dbReference>
<feature type="signal peptide" evidence="6">
    <location>
        <begin position="1"/>
        <end position="23"/>
    </location>
</feature>
<evidence type="ECO:0000256" key="1">
    <source>
        <dbReference type="ARBA" id="ARBA00004651"/>
    </source>
</evidence>
<keyword evidence="3" id="KW-0812">Transmembrane</keyword>
<keyword evidence="9" id="KW-1185">Reference proteome</keyword>
<evidence type="ECO:0000313" key="8">
    <source>
        <dbReference type="EMBL" id="KIM00498.1"/>
    </source>
</evidence>
<keyword evidence="4" id="KW-1133">Transmembrane helix</keyword>
<reference evidence="8 9" key="1">
    <citation type="submission" date="2015-01" db="EMBL/GenBank/DDBJ databases">
        <title>Genome Sequence of Magnetospirillum magnetotacticum Strain MS-1.</title>
        <authorList>
            <person name="Marinov G.K."/>
            <person name="Smalley M.D."/>
            <person name="DeSalvo G."/>
        </authorList>
    </citation>
    <scope>NUCLEOTIDE SEQUENCE [LARGE SCALE GENOMIC DNA]</scope>
    <source>
        <strain evidence="8 9">MS-1</strain>
    </source>
</reference>
<dbReference type="RefSeq" id="WP_041039428.1">
    <property type="nucleotide sequence ID" value="NZ_JXSL01000010.1"/>
</dbReference>
<dbReference type="SMART" id="SM01049">
    <property type="entry name" value="Cache_2"/>
    <property type="match status" value="1"/>
</dbReference>
<dbReference type="OrthoDB" id="7475012at2"/>
<evidence type="ECO:0000256" key="2">
    <source>
        <dbReference type="ARBA" id="ARBA00022475"/>
    </source>
</evidence>
<keyword evidence="6" id="KW-0732">Signal</keyword>
<evidence type="ECO:0000256" key="6">
    <source>
        <dbReference type="SAM" id="SignalP"/>
    </source>
</evidence>
<dbReference type="Gene3D" id="3.30.450.20">
    <property type="entry name" value="PAS domain"/>
    <property type="match status" value="1"/>
</dbReference>
<keyword evidence="2" id="KW-1003">Cell membrane</keyword>
<dbReference type="Proteomes" id="UP000031971">
    <property type="component" value="Unassembled WGS sequence"/>
</dbReference>
<comment type="caution">
    <text evidence="8">The sequence shown here is derived from an EMBL/GenBank/DDBJ whole genome shotgun (WGS) entry which is preliminary data.</text>
</comment>
<dbReference type="EMBL" id="JXSL01000010">
    <property type="protein sequence ID" value="KIM00498.1"/>
    <property type="molecule type" value="Genomic_DNA"/>
</dbReference>
<protein>
    <recommendedName>
        <fullName evidence="7">Single Cache domain-containing protein</fullName>
    </recommendedName>
</protein>
<sequence length="153" mass="16845">MKFLKILSVTVLMATIAASAVFAQAKKPTQDEVKAIAIKAADFIAAKGVDEAAKAFTTEGEFKFGEIYVNVIDTQGNWVIYPPKPENKGKSVLNFIDEDGKELGKDILNTGLKGEGWTEYRWKNPATNTIQPKITYVKKVPGKDLIAYVGIYK</sequence>
<evidence type="ECO:0000256" key="4">
    <source>
        <dbReference type="ARBA" id="ARBA00022989"/>
    </source>
</evidence>
<feature type="domain" description="Single Cache" evidence="7">
    <location>
        <begin position="9"/>
        <end position="105"/>
    </location>
</feature>
<proteinExistence type="predicted"/>
<evidence type="ECO:0000259" key="7">
    <source>
        <dbReference type="SMART" id="SM01049"/>
    </source>
</evidence>
<accession>A0A0C2UG46</accession>
<evidence type="ECO:0000313" key="9">
    <source>
        <dbReference type="Proteomes" id="UP000031971"/>
    </source>
</evidence>
<dbReference type="Pfam" id="PF17200">
    <property type="entry name" value="sCache_2"/>
    <property type="match status" value="1"/>
</dbReference>
<comment type="subcellular location">
    <subcellularLocation>
        <location evidence="1">Cell membrane</location>
        <topology evidence="1">Multi-pass membrane protein</topology>
    </subcellularLocation>
</comment>
<evidence type="ECO:0000256" key="3">
    <source>
        <dbReference type="ARBA" id="ARBA00022692"/>
    </source>
</evidence>
<evidence type="ECO:0000256" key="5">
    <source>
        <dbReference type="ARBA" id="ARBA00023136"/>
    </source>
</evidence>
<dbReference type="AlphaFoldDB" id="A0A0C2UG46"/>
<dbReference type="GO" id="GO:0005886">
    <property type="term" value="C:plasma membrane"/>
    <property type="evidence" value="ECO:0007669"/>
    <property type="project" value="UniProtKB-SubCell"/>
</dbReference>
<dbReference type="STRING" id="272627.CCC_01916"/>
<organism evidence="8 9">
    <name type="scientific">Paramagnetospirillum magnetotacticum MS-1</name>
    <dbReference type="NCBI Taxonomy" id="272627"/>
    <lineage>
        <taxon>Bacteria</taxon>
        <taxon>Pseudomonadati</taxon>
        <taxon>Pseudomonadota</taxon>
        <taxon>Alphaproteobacteria</taxon>
        <taxon>Rhodospirillales</taxon>
        <taxon>Magnetospirillaceae</taxon>
        <taxon>Paramagnetospirillum</taxon>
    </lineage>
</organism>
<feature type="chain" id="PRO_5002156525" description="Single Cache domain-containing protein" evidence="6">
    <location>
        <begin position="24"/>
        <end position="153"/>
    </location>
</feature>
<keyword evidence="5" id="KW-0472">Membrane</keyword>